<organism evidence="3 4">
    <name type="scientific">Paenibacillus sepulcri</name>
    <dbReference type="NCBI Taxonomy" id="359917"/>
    <lineage>
        <taxon>Bacteria</taxon>
        <taxon>Bacillati</taxon>
        <taxon>Bacillota</taxon>
        <taxon>Bacilli</taxon>
        <taxon>Bacillales</taxon>
        <taxon>Paenibacillaceae</taxon>
        <taxon>Paenibacillus</taxon>
    </lineage>
</organism>
<dbReference type="InterPro" id="IPR034660">
    <property type="entry name" value="DinB/YfiT-like"/>
</dbReference>
<comment type="caution">
    <text evidence="3">The sequence shown here is derived from an EMBL/GenBank/DDBJ whole genome shotgun (WGS) entry which is preliminary data.</text>
</comment>
<evidence type="ECO:0000256" key="2">
    <source>
        <dbReference type="ARBA" id="ARBA00022723"/>
    </source>
</evidence>
<gene>
    <name evidence="3" type="ORF">K0U00_08005</name>
</gene>
<evidence type="ECO:0000313" key="4">
    <source>
        <dbReference type="Proteomes" id="UP001519887"/>
    </source>
</evidence>
<evidence type="ECO:0000256" key="1">
    <source>
        <dbReference type="ARBA" id="ARBA00008635"/>
    </source>
</evidence>
<protein>
    <recommendedName>
        <fullName evidence="5">Damage-inducible protein DinB</fullName>
    </recommendedName>
</protein>
<dbReference type="Pfam" id="PF05163">
    <property type="entry name" value="DinB"/>
    <property type="match status" value="1"/>
</dbReference>
<dbReference type="SUPFAM" id="SSF109854">
    <property type="entry name" value="DinB/YfiT-like putative metalloenzymes"/>
    <property type="match status" value="1"/>
</dbReference>
<dbReference type="InterPro" id="IPR007837">
    <property type="entry name" value="DinB"/>
</dbReference>
<dbReference type="RefSeq" id="WP_210038540.1">
    <property type="nucleotide sequence ID" value="NZ_JBHRUP010000001.1"/>
</dbReference>
<keyword evidence="2" id="KW-0479">Metal-binding</keyword>
<sequence>MNILKPCAPRGSLRPGMWISSSTLVNHGTYHRGNITAILRQLGHPGTPTDYVTTSTP</sequence>
<dbReference type="EMBL" id="JAHZIK010000139">
    <property type="protein sequence ID" value="MBW7453979.1"/>
    <property type="molecule type" value="Genomic_DNA"/>
</dbReference>
<accession>A0ABS7BZB2</accession>
<keyword evidence="4" id="KW-1185">Reference proteome</keyword>
<dbReference type="Proteomes" id="UP001519887">
    <property type="component" value="Unassembled WGS sequence"/>
</dbReference>
<name>A0ABS7BZB2_9BACL</name>
<proteinExistence type="inferred from homology"/>
<dbReference type="Gene3D" id="1.20.120.450">
    <property type="entry name" value="dinb family like domain"/>
    <property type="match status" value="1"/>
</dbReference>
<comment type="similarity">
    <text evidence="1">Belongs to the DinB family.</text>
</comment>
<reference evidence="3 4" key="1">
    <citation type="submission" date="2021-07" db="EMBL/GenBank/DDBJ databases">
        <title>Paenibacillus radiodurans sp. nov., isolated from the southeastern edge of Tengger Desert.</title>
        <authorList>
            <person name="Zhang G."/>
        </authorList>
    </citation>
    <scope>NUCLEOTIDE SEQUENCE [LARGE SCALE GENOMIC DNA]</scope>
    <source>
        <strain evidence="3 4">CCM 7311</strain>
    </source>
</reference>
<evidence type="ECO:0008006" key="5">
    <source>
        <dbReference type="Google" id="ProtNLM"/>
    </source>
</evidence>
<evidence type="ECO:0000313" key="3">
    <source>
        <dbReference type="EMBL" id="MBW7453979.1"/>
    </source>
</evidence>